<protein>
    <recommendedName>
        <fullName evidence="3">Transposase</fullName>
    </recommendedName>
</protein>
<evidence type="ECO:0000313" key="2">
    <source>
        <dbReference type="Proteomes" id="UP000006762"/>
    </source>
</evidence>
<proteinExistence type="predicted"/>
<evidence type="ECO:0008006" key="3">
    <source>
        <dbReference type="Google" id="ProtNLM"/>
    </source>
</evidence>
<evidence type="ECO:0000313" key="1">
    <source>
        <dbReference type="EMBL" id="EKE69340.1"/>
    </source>
</evidence>
<dbReference type="SUPFAM" id="SSF53098">
    <property type="entry name" value="Ribonuclease H-like"/>
    <property type="match status" value="1"/>
</dbReference>
<dbReference type="GO" id="GO:0004803">
    <property type="term" value="F:transposase activity"/>
    <property type="evidence" value="ECO:0007669"/>
    <property type="project" value="TreeGrafter"/>
</dbReference>
<dbReference type="AlphaFoldDB" id="K2JVU3"/>
<accession>K2JVU3</accession>
<dbReference type="eggNOG" id="COG2826">
    <property type="taxonomic scope" value="Bacteria"/>
</dbReference>
<dbReference type="PANTHER" id="PTHR10948">
    <property type="entry name" value="TRANSPOSASE"/>
    <property type="match status" value="1"/>
</dbReference>
<organism evidence="1 2">
    <name type="scientific">Celeribacter baekdonensis B30</name>
    <dbReference type="NCBI Taxonomy" id="1208323"/>
    <lineage>
        <taxon>Bacteria</taxon>
        <taxon>Pseudomonadati</taxon>
        <taxon>Pseudomonadota</taxon>
        <taxon>Alphaproteobacteria</taxon>
        <taxon>Rhodobacterales</taxon>
        <taxon>Roseobacteraceae</taxon>
        <taxon>Celeribacter</taxon>
    </lineage>
</organism>
<keyword evidence="2" id="KW-1185">Reference proteome</keyword>
<comment type="caution">
    <text evidence="1">The sequence shown here is derived from an EMBL/GenBank/DDBJ whole genome shotgun (WGS) entry which is preliminary data.</text>
</comment>
<dbReference type="InterPro" id="IPR012337">
    <property type="entry name" value="RNaseH-like_sf"/>
</dbReference>
<dbReference type="EMBL" id="AMRK01000010">
    <property type="protein sequence ID" value="EKE69340.1"/>
    <property type="molecule type" value="Genomic_DNA"/>
</dbReference>
<gene>
    <name evidence="1" type="ORF">B30_16278</name>
</gene>
<dbReference type="InterPro" id="IPR051917">
    <property type="entry name" value="Transposase-Integrase"/>
</dbReference>
<dbReference type="PANTHER" id="PTHR10948:SF23">
    <property type="entry name" value="TRANSPOSASE INSI FOR INSERTION SEQUENCE ELEMENT IS30A-RELATED"/>
    <property type="match status" value="1"/>
</dbReference>
<sequence>MLVNKLFSRLIIGRNCPICGYNSPRLPLDVCFCGLQSHWRCSSNENTNGLRRQCFRTETELDQHHTDEWNAVAHALNTRPRKTRGWRTPAEVLDQLLKQDMINGAATTG</sequence>
<dbReference type="STRING" id="1208323.B30_16278"/>
<reference evidence="1 2" key="1">
    <citation type="submission" date="2012-09" db="EMBL/GenBank/DDBJ databases">
        <title>Celeribacter baekdonensis B30 Genome Sequencing.</title>
        <authorList>
            <person name="Wang W."/>
        </authorList>
    </citation>
    <scope>NUCLEOTIDE SEQUENCE [LARGE SCALE GENOMIC DNA]</scope>
    <source>
        <strain evidence="1 2">B30</strain>
    </source>
</reference>
<dbReference type="Proteomes" id="UP000006762">
    <property type="component" value="Unassembled WGS sequence"/>
</dbReference>
<dbReference type="GO" id="GO:0005829">
    <property type="term" value="C:cytosol"/>
    <property type="evidence" value="ECO:0007669"/>
    <property type="project" value="TreeGrafter"/>
</dbReference>
<name>K2JVU3_9RHOB</name>
<dbReference type="GO" id="GO:0032196">
    <property type="term" value="P:transposition"/>
    <property type="evidence" value="ECO:0007669"/>
    <property type="project" value="TreeGrafter"/>
</dbReference>